<evidence type="ECO:0000313" key="1">
    <source>
        <dbReference type="EMBL" id="KFM65604.1"/>
    </source>
</evidence>
<evidence type="ECO:0000313" key="2">
    <source>
        <dbReference type="Proteomes" id="UP000054359"/>
    </source>
</evidence>
<keyword evidence="2" id="KW-1185">Reference proteome</keyword>
<feature type="non-terminal residue" evidence="1">
    <location>
        <position position="176"/>
    </location>
</feature>
<name>A0A087TKG5_STEMI</name>
<dbReference type="STRING" id="407821.A0A087TKG5"/>
<dbReference type="PANTHER" id="PTHR47331">
    <property type="entry name" value="PHD-TYPE DOMAIN-CONTAINING PROTEIN"/>
    <property type="match status" value="1"/>
</dbReference>
<dbReference type="Pfam" id="PF05380">
    <property type="entry name" value="Peptidase_A17"/>
    <property type="match status" value="1"/>
</dbReference>
<dbReference type="Proteomes" id="UP000054359">
    <property type="component" value="Unassembled WGS sequence"/>
</dbReference>
<sequence>MLTAKFDLKGWCYNEHSGKTLKGNRYSEDSVKTVSVLGLKWNLSDDTLSCDFKDSSVKQPVNKRNILSIVHKIFYPIGFTAPVTLIPKLMLQECWKQKISWDNNLPKNISDKFESWRNKLHNLEKVAIPRRIFADLKRISDLSLHVFCDASKSAYATRIFMRSCNENSVTCQLISA</sequence>
<organism evidence="1 2">
    <name type="scientific">Stegodyphus mimosarum</name>
    <name type="common">African social velvet spider</name>
    <dbReference type="NCBI Taxonomy" id="407821"/>
    <lineage>
        <taxon>Eukaryota</taxon>
        <taxon>Metazoa</taxon>
        <taxon>Ecdysozoa</taxon>
        <taxon>Arthropoda</taxon>
        <taxon>Chelicerata</taxon>
        <taxon>Arachnida</taxon>
        <taxon>Araneae</taxon>
        <taxon>Araneomorphae</taxon>
        <taxon>Entelegynae</taxon>
        <taxon>Eresoidea</taxon>
        <taxon>Eresidae</taxon>
        <taxon>Stegodyphus</taxon>
    </lineage>
</organism>
<protein>
    <submittedName>
        <fullName evidence="1">Uncharacterized protein</fullName>
    </submittedName>
</protein>
<dbReference type="AlphaFoldDB" id="A0A087TKG5"/>
<gene>
    <name evidence="1" type="ORF">X975_01991</name>
</gene>
<accession>A0A087TKG5</accession>
<dbReference type="OMA" id="YATRIFM"/>
<dbReference type="InterPro" id="IPR008042">
    <property type="entry name" value="Retrotrans_Pao"/>
</dbReference>
<proteinExistence type="predicted"/>
<dbReference type="PANTHER" id="PTHR47331:SF6">
    <property type="entry name" value="DOUBLECORTIN DOMAIN-CONTAINING PROTEIN"/>
    <property type="match status" value="1"/>
</dbReference>
<dbReference type="OrthoDB" id="6777813at2759"/>
<dbReference type="EMBL" id="KK115633">
    <property type="protein sequence ID" value="KFM65604.1"/>
    <property type="molecule type" value="Genomic_DNA"/>
</dbReference>
<reference evidence="1 2" key="1">
    <citation type="submission" date="2013-11" db="EMBL/GenBank/DDBJ databases">
        <title>Genome sequencing of Stegodyphus mimosarum.</title>
        <authorList>
            <person name="Bechsgaard J."/>
        </authorList>
    </citation>
    <scope>NUCLEOTIDE SEQUENCE [LARGE SCALE GENOMIC DNA]</scope>
</reference>